<proteinExistence type="predicted"/>
<name>A0A5B0R116_PUCGR</name>
<sequence length="107" mass="12125">MVSSKAQEIYASARSTFYWSNQLLEQQYWATKLFDQNMLQAAMSERVAGTSTCACNWRKVVALYIDTNRSATLTRLFTVVTWITRGAQTGGPDDACFWERLEPSGLL</sequence>
<evidence type="ECO:0000313" key="1">
    <source>
        <dbReference type="EMBL" id="KAA1118745.1"/>
    </source>
</evidence>
<gene>
    <name evidence="1" type="ORF">PGT21_004284</name>
</gene>
<reference evidence="1 2" key="1">
    <citation type="submission" date="2019-05" db="EMBL/GenBank/DDBJ databases">
        <title>Emergence of the Ug99 lineage of the wheat stem rust pathogen through somatic hybridization.</title>
        <authorList>
            <person name="Li F."/>
            <person name="Upadhyaya N.M."/>
            <person name="Sperschneider J."/>
            <person name="Matny O."/>
            <person name="Nguyen-Phuc H."/>
            <person name="Mago R."/>
            <person name="Raley C."/>
            <person name="Miller M.E."/>
            <person name="Silverstein K.A.T."/>
            <person name="Henningsen E."/>
            <person name="Hirsch C.D."/>
            <person name="Visser B."/>
            <person name="Pretorius Z.A."/>
            <person name="Steffenson B.J."/>
            <person name="Schwessinger B."/>
            <person name="Dodds P.N."/>
            <person name="Figueroa M."/>
        </authorList>
    </citation>
    <scope>NUCLEOTIDE SEQUENCE [LARGE SCALE GENOMIC DNA]</scope>
    <source>
        <strain evidence="1">21-0</strain>
    </source>
</reference>
<keyword evidence="2" id="KW-1185">Reference proteome</keyword>
<accession>A0A5B0R116</accession>
<dbReference type="EMBL" id="VSWC01000001">
    <property type="protein sequence ID" value="KAA1118745.1"/>
    <property type="molecule type" value="Genomic_DNA"/>
</dbReference>
<protein>
    <submittedName>
        <fullName evidence="1">Uncharacterized protein</fullName>
    </submittedName>
</protein>
<organism evidence="1 2">
    <name type="scientific">Puccinia graminis f. sp. tritici</name>
    <dbReference type="NCBI Taxonomy" id="56615"/>
    <lineage>
        <taxon>Eukaryota</taxon>
        <taxon>Fungi</taxon>
        <taxon>Dikarya</taxon>
        <taxon>Basidiomycota</taxon>
        <taxon>Pucciniomycotina</taxon>
        <taxon>Pucciniomycetes</taxon>
        <taxon>Pucciniales</taxon>
        <taxon>Pucciniaceae</taxon>
        <taxon>Puccinia</taxon>
    </lineage>
</organism>
<comment type="caution">
    <text evidence="1">The sequence shown here is derived from an EMBL/GenBank/DDBJ whole genome shotgun (WGS) entry which is preliminary data.</text>
</comment>
<dbReference type="AlphaFoldDB" id="A0A5B0R116"/>
<evidence type="ECO:0000313" key="2">
    <source>
        <dbReference type="Proteomes" id="UP000324748"/>
    </source>
</evidence>
<dbReference type="Proteomes" id="UP000324748">
    <property type="component" value="Unassembled WGS sequence"/>
</dbReference>